<organism evidence="2 3">
    <name type="scientific">Platysternon megacephalum</name>
    <name type="common">big-headed turtle</name>
    <dbReference type="NCBI Taxonomy" id="55544"/>
    <lineage>
        <taxon>Eukaryota</taxon>
        <taxon>Metazoa</taxon>
        <taxon>Chordata</taxon>
        <taxon>Craniata</taxon>
        <taxon>Vertebrata</taxon>
        <taxon>Euteleostomi</taxon>
        <taxon>Archelosauria</taxon>
        <taxon>Testudinata</taxon>
        <taxon>Testudines</taxon>
        <taxon>Cryptodira</taxon>
        <taxon>Durocryptodira</taxon>
        <taxon>Testudinoidea</taxon>
        <taxon>Platysternidae</taxon>
        <taxon>Platysternon</taxon>
    </lineage>
</organism>
<gene>
    <name evidence="2" type="ORF">DR999_PMT22568</name>
</gene>
<dbReference type="AlphaFoldDB" id="A0A4D9DEC9"/>
<reference evidence="2 3" key="2">
    <citation type="submission" date="2019-04" db="EMBL/GenBank/DDBJ databases">
        <title>The genome sequence of big-headed turtle.</title>
        <authorList>
            <person name="Gong S."/>
        </authorList>
    </citation>
    <scope>NUCLEOTIDE SEQUENCE [LARGE SCALE GENOMIC DNA]</scope>
    <source>
        <strain evidence="2">DO16091913</strain>
        <tissue evidence="2">Muscle</tissue>
    </source>
</reference>
<feature type="region of interest" description="Disordered" evidence="1">
    <location>
        <begin position="1"/>
        <end position="64"/>
    </location>
</feature>
<evidence type="ECO:0000256" key="1">
    <source>
        <dbReference type="SAM" id="MobiDB-lite"/>
    </source>
</evidence>
<sequence>MSPAHPLWGEKAGGRLEGVLGSPATSPRRTCPSAGTAVGRGRHPPGDTGGNSARSMPVPEPGLTREAAWPSGWILVLGDLRQGASPPTRGLFSLGALWGGGSHLALGL</sequence>
<accession>A0A4D9DEC9</accession>
<dbReference type="EMBL" id="QXTE01001542">
    <property type="protein sequence ID" value="TFJ95754.1"/>
    <property type="molecule type" value="Genomic_DNA"/>
</dbReference>
<protein>
    <submittedName>
        <fullName evidence="2">Membrane protein</fullName>
    </submittedName>
</protein>
<name>A0A4D9DEC9_9SAUR</name>
<keyword evidence="3" id="KW-1185">Reference proteome</keyword>
<comment type="caution">
    <text evidence="2">The sequence shown here is derived from an EMBL/GenBank/DDBJ whole genome shotgun (WGS) entry which is preliminary data.</text>
</comment>
<dbReference type="Proteomes" id="UP000297703">
    <property type="component" value="Unassembled WGS sequence"/>
</dbReference>
<evidence type="ECO:0000313" key="2">
    <source>
        <dbReference type="EMBL" id="TFJ95754.1"/>
    </source>
</evidence>
<proteinExistence type="predicted"/>
<reference evidence="2 3" key="1">
    <citation type="submission" date="2019-04" db="EMBL/GenBank/DDBJ databases">
        <title>Draft genome of the big-headed turtle Platysternon megacephalum.</title>
        <authorList>
            <person name="Gong S."/>
        </authorList>
    </citation>
    <scope>NUCLEOTIDE SEQUENCE [LARGE SCALE GENOMIC DNA]</scope>
    <source>
        <strain evidence="2">DO16091913</strain>
        <tissue evidence="2">Muscle</tissue>
    </source>
</reference>
<evidence type="ECO:0000313" key="3">
    <source>
        <dbReference type="Proteomes" id="UP000297703"/>
    </source>
</evidence>